<name>A0A382R2C1_9ZZZZ</name>
<protein>
    <submittedName>
        <fullName evidence="2">Uncharacterized protein</fullName>
    </submittedName>
</protein>
<dbReference type="AlphaFoldDB" id="A0A382R2C1"/>
<gene>
    <name evidence="2" type="ORF">METZ01_LOCUS344763</name>
</gene>
<feature type="region of interest" description="Disordered" evidence="1">
    <location>
        <begin position="205"/>
        <end position="226"/>
    </location>
</feature>
<evidence type="ECO:0000313" key="2">
    <source>
        <dbReference type="EMBL" id="SVC91909.1"/>
    </source>
</evidence>
<accession>A0A382R2C1</accession>
<feature type="compositionally biased region" description="Basic and acidic residues" evidence="1">
    <location>
        <begin position="145"/>
        <end position="161"/>
    </location>
</feature>
<dbReference type="EMBL" id="UINC01118646">
    <property type="protein sequence ID" value="SVC91909.1"/>
    <property type="molecule type" value="Genomic_DNA"/>
</dbReference>
<proteinExistence type="predicted"/>
<feature type="region of interest" description="Disordered" evidence="1">
    <location>
        <begin position="143"/>
        <end position="173"/>
    </location>
</feature>
<organism evidence="2">
    <name type="scientific">marine metagenome</name>
    <dbReference type="NCBI Taxonomy" id="408172"/>
    <lineage>
        <taxon>unclassified sequences</taxon>
        <taxon>metagenomes</taxon>
        <taxon>ecological metagenomes</taxon>
    </lineage>
</organism>
<sequence length="287" mass="34093">MTIWAALLCLLVFGFYFYLFTYKYWNRKQVEKIYERHEKELEKQRALFPPPYFNESYPLKEGHVHKDIYQGLFTEYKKGTVIPIKSTFLTVMIAYGRRKYSFDEDGSGRPGTFTWSGDEKVYKDFEGGMNLYISVYESQKNESIWQDRNEDSNRENNKNEGENTIDGPNNNETNEIHNIYSKLNNLNQEHKKDIEEIIEKVKSCLESEESESVSEDKLKDSNEDTEEWATGEDRYFISDIKDVENLSGLYSKFHKSEMVLREEYEKIVNRLREVGFLDPFEYADRSK</sequence>
<reference evidence="2" key="1">
    <citation type="submission" date="2018-05" db="EMBL/GenBank/DDBJ databases">
        <authorList>
            <person name="Lanie J.A."/>
            <person name="Ng W.-L."/>
            <person name="Kazmierczak K.M."/>
            <person name="Andrzejewski T.M."/>
            <person name="Davidsen T.M."/>
            <person name="Wayne K.J."/>
            <person name="Tettelin H."/>
            <person name="Glass J.I."/>
            <person name="Rusch D."/>
            <person name="Podicherti R."/>
            <person name="Tsui H.-C.T."/>
            <person name="Winkler M.E."/>
        </authorList>
    </citation>
    <scope>NUCLEOTIDE SEQUENCE</scope>
</reference>
<evidence type="ECO:0000256" key="1">
    <source>
        <dbReference type="SAM" id="MobiDB-lite"/>
    </source>
</evidence>